<dbReference type="InterPro" id="IPR036390">
    <property type="entry name" value="WH_DNA-bd_sf"/>
</dbReference>
<feature type="compositionally biased region" description="Basic and acidic residues" evidence="7">
    <location>
        <begin position="441"/>
        <end position="450"/>
    </location>
</feature>
<evidence type="ECO:0000256" key="1">
    <source>
        <dbReference type="ARBA" id="ARBA00004123"/>
    </source>
</evidence>
<dbReference type="PANTHER" id="PTHR45881:SF7">
    <property type="entry name" value="CHECKPOINT SUPPRESSOR 1-LIKE, ISOFORM A-RELATED"/>
    <property type="match status" value="1"/>
</dbReference>
<feature type="compositionally biased region" description="Basic and acidic residues" evidence="7">
    <location>
        <begin position="142"/>
        <end position="163"/>
    </location>
</feature>
<dbReference type="OrthoDB" id="691130at2759"/>
<dbReference type="GO" id="GO:0000981">
    <property type="term" value="F:DNA-binding transcription factor activity, RNA polymerase II-specific"/>
    <property type="evidence" value="ECO:0007669"/>
    <property type="project" value="TreeGrafter"/>
</dbReference>
<dbReference type="AlphaFoldDB" id="A0A821Y6D5"/>
<dbReference type="InterPro" id="IPR001766">
    <property type="entry name" value="Fork_head_dom"/>
</dbReference>
<dbReference type="GO" id="GO:0005634">
    <property type="term" value="C:nucleus"/>
    <property type="evidence" value="ECO:0007669"/>
    <property type="project" value="UniProtKB-SubCell"/>
</dbReference>
<evidence type="ECO:0000256" key="2">
    <source>
        <dbReference type="ARBA" id="ARBA00023015"/>
    </source>
</evidence>
<dbReference type="Pfam" id="PF00250">
    <property type="entry name" value="Forkhead"/>
    <property type="match status" value="1"/>
</dbReference>
<feature type="compositionally biased region" description="Polar residues" evidence="7">
    <location>
        <begin position="86"/>
        <end position="98"/>
    </location>
</feature>
<evidence type="ECO:0000259" key="8">
    <source>
        <dbReference type="PROSITE" id="PS50039"/>
    </source>
</evidence>
<accession>A0A821Y6D5</accession>
<dbReference type="SUPFAM" id="SSF46785">
    <property type="entry name" value="Winged helix' DNA-binding domain"/>
    <property type="match status" value="1"/>
</dbReference>
<protein>
    <recommendedName>
        <fullName evidence="8">Fork-head domain-containing protein</fullName>
    </recommendedName>
</protein>
<dbReference type="FunFam" id="1.10.10.10:FF:000030">
    <property type="entry name" value="Forkhead box protein K2"/>
    <property type="match status" value="1"/>
</dbReference>
<reference evidence="9" key="1">
    <citation type="submission" date="2021-02" db="EMBL/GenBank/DDBJ databases">
        <authorList>
            <person name="Steward A R."/>
        </authorList>
    </citation>
    <scope>NUCLEOTIDE SEQUENCE</scope>
</reference>
<evidence type="ECO:0000256" key="3">
    <source>
        <dbReference type="ARBA" id="ARBA00023125"/>
    </source>
</evidence>
<feature type="compositionally biased region" description="Polar residues" evidence="7">
    <location>
        <begin position="270"/>
        <end position="282"/>
    </location>
</feature>
<proteinExistence type="predicted"/>
<dbReference type="GO" id="GO:0000978">
    <property type="term" value="F:RNA polymerase II cis-regulatory region sequence-specific DNA binding"/>
    <property type="evidence" value="ECO:0007669"/>
    <property type="project" value="TreeGrafter"/>
</dbReference>
<dbReference type="PROSITE" id="PS00658">
    <property type="entry name" value="FORK_HEAD_2"/>
    <property type="match status" value="1"/>
</dbReference>
<dbReference type="PROSITE" id="PS50039">
    <property type="entry name" value="FORK_HEAD_3"/>
    <property type="match status" value="1"/>
</dbReference>
<keyword evidence="3 6" id="KW-0238">DNA-binding</keyword>
<keyword evidence="10" id="KW-1185">Reference proteome</keyword>
<comment type="subcellular location">
    <subcellularLocation>
        <location evidence="1 6">Nucleus</location>
    </subcellularLocation>
</comment>
<feature type="region of interest" description="Disordered" evidence="7">
    <location>
        <begin position="427"/>
        <end position="450"/>
    </location>
</feature>
<keyword evidence="4" id="KW-0804">Transcription</keyword>
<dbReference type="InterPro" id="IPR036388">
    <property type="entry name" value="WH-like_DNA-bd_sf"/>
</dbReference>
<evidence type="ECO:0000313" key="9">
    <source>
        <dbReference type="EMBL" id="CAF4953851.1"/>
    </source>
</evidence>
<comment type="caution">
    <text evidence="9">The sequence shown here is derived from an EMBL/GenBank/DDBJ whole genome shotgun (WGS) entry which is preliminary data.</text>
</comment>
<feature type="compositionally biased region" description="Polar residues" evidence="7">
    <location>
        <begin position="128"/>
        <end position="141"/>
    </location>
</feature>
<evidence type="ECO:0000256" key="4">
    <source>
        <dbReference type="ARBA" id="ARBA00023163"/>
    </source>
</evidence>
<evidence type="ECO:0000313" key="10">
    <source>
        <dbReference type="Proteomes" id="UP000663880"/>
    </source>
</evidence>
<dbReference type="Gene3D" id="1.10.10.10">
    <property type="entry name" value="Winged helix-like DNA-binding domain superfamily/Winged helix DNA-binding domain"/>
    <property type="match status" value="1"/>
</dbReference>
<feature type="region of interest" description="Disordered" evidence="7">
    <location>
        <begin position="124"/>
        <end position="164"/>
    </location>
</feature>
<dbReference type="InterPro" id="IPR030456">
    <property type="entry name" value="TF_fork_head_CS_2"/>
</dbReference>
<evidence type="ECO:0000256" key="5">
    <source>
        <dbReference type="ARBA" id="ARBA00023242"/>
    </source>
</evidence>
<feature type="compositionally biased region" description="Gly residues" evidence="7">
    <location>
        <begin position="342"/>
        <end position="352"/>
    </location>
</feature>
<feature type="compositionally biased region" description="Low complexity" evidence="7">
    <location>
        <begin position="332"/>
        <end position="341"/>
    </location>
</feature>
<organism evidence="9 10">
    <name type="scientific">Pieris macdunnoughi</name>
    <dbReference type="NCBI Taxonomy" id="345717"/>
    <lineage>
        <taxon>Eukaryota</taxon>
        <taxon>Metazoa</taxon>
        <taxon>Ecdysozoa</taxon>
        <taxon>Arthropoda</taxon>
        <taxon>Hexapoda</taxon>
        <taxon>Insecta</taxon>
        <taxon>Pterygota</taxon>
        <taxon>Neoptera</taxon>
        <taxon>Endopterygota</taxon>
        <taxon>Lepidoptera</taxon>
        <taxon>Glossata</taxon>
        <taxon>Ditrysia</taxon>
        <taxon>Papilionoidea</taxon>
        <taxon>Pieridae</taxon>
        <taxon>Pierinae</taxon>
        <taxon>Pieris</taxon>
    </lineage>
</organism>
<feature type="domain" description="Fork-head" evidence="8">
    <location>
        <begin position="164"/>
        <end position="259"/>
    </location>
</feature>
<feature type="DNA-binding region" description="Fork-head" evidence="6">
    <location>
        <begin position="164"/>
        <end position="259"/>
    </location>
</feature>
<gene>
    <name evidence="9" type="ORF">PMACD_LOCUS15976</name>
</gene>
<evidence type="ECO:0000256" key="7">
    <source>
        <dbReference type="SAM" id="MobiDB-lite"/>
    </source>
</evidence>
<dbReference type="PANTHER" id="PTHR45881">
    <property type="entry name" value="CHECKPOINT SUPPRESSOR 1-LIKE, ISOFORM A-RELATED"/>
    <property type="match status" value="1"/>
</dbReference>
<feature type="region of interest" description="Disordered" evidence="7">
    <location>
        <begin position="56"/>
        <end position="109"/>
    </location>
</feature>
<feature type="compositionally biased region" description="Polar residues" evidence="7">
    <location>
        <begin position="311"/>
        <end position="327"/>
    </location>
</feature>
<name>A0A821Y6D5_9NEOP</name>
<dbReference type="PRINTS" id="PR00053">
    <property type="entry name" value="FORKHEAD"/>
</dbReference>
<dbReference type="Proteomes" id="UP000663880">
    <property type="component" value="Unassembled WGS sequence"/>
</dbReference>
<keyword evidence="5 6" id="KW-0539">Nucleus</keyword>
<sequence>MTLRTTGVVVIKEKHIGISTFKEKTCLRVHNLEEPCTLRFPSTNIRLEFQSLVEESGAGGSTAPPLPPLRITIPMDSDGRSPAPSPTGTISATNSCPTSPRGAGSSGRRHADLGLVAQYAVLAEHQRPTSNGNSASSTSEYSGRESRDVRERERGERGGEDAAKPPYSYAQLIVQAVASAADKQLTLSGIYSYITKHYPYYRTADKGWQNSIRHNLSLNRYFIKVPRSQEEPGKGSFWRIDPQSEGKLIELAFRPRRPRGVQFRAPFGLSSRSAPTSPSQVGVSGLVTPEELSREPTPDLFTGDENDHQGQQRLSSNNNNSHSTQYLFPQRSGVSQSAPGSPGAGGSSFSGGSGLVMAGHHITVVTNGAGGEREEKYVVGTTGGNLVSIPEEEVQATLLHQHSPYYGGYGGEEGCGALGGELVIEETTEEPPHKRNKHRHVSDMDDRRAY</sequence>
<evidence type="ECO:0000256" key="6">
    <source>
        <dbReference type="PROSITE-ProRule" id="PRU00089"/>
    </source>
</evidence>
<feature type="region of interest" description="Disordered" evidence="7">
    <location>
        <begin position="266"/>
        <end position="352"/>
    </location>
</feature>
<keyword evidence="2" id="KW-0805">Transcription regulation</keyword>
<dbReference type="SMART" id="SM00339">
    <property type="entry name" value="FH"/>
    <property type="match status" value="1"/>
</dbReference>
<dbReference type="EMBL" id="CAJOBZ010000076">
    <property type="protein sequence ID" value="CAF4953851.1"/>
    <property type="molecule type" value="Genomic_DNA"/>
</dbReference>
<dbReference type="CDD" id="cd20026">
    <property type="entry name" value="FH_FOXK"/>
    <property type="match status" value="1"/>
</dbReference>